<dbReference type="Gene3D" id="4.10.520.10">
    <property type="entry name" value="IHF-like DNA-binding proteins"/>
    <property type="match status" value="1"/>
</dbReference>
<reference evidence="4 5" key="1">
    <citation type="submission" date="2020-08" db="EMBL/GenBank/DDBJ databases">
        <title>Genomic Encyclopedia of Type Strains, Phase IV (KMG-V): Genome sequencing to study the core and pangenomes of soil and plant-associated prokaryotes.</title>
        <authorList>
            <person name="Whitman W."/>
        </authorList>
    </citation>
    <scope>NUCLEOTIDE SEQUENCE [LARGE SCALE GENOMIC DNA]</scope>
    <source>
        <strain evidence="4 5">M8UP14</strain>
    </source>
</reference>
<dbReference type="AlphaFoldDB" id="A0A7W8E7B9"/>
<comment type="similarity">
    <text evidence="1 3">Belongs to the bacterial histone-like protein family.</text>
</comment>
<comment type="caution">
    <text evidence="4">The sequence shown here is derived from an EMBL/GenBank/DDBJ whole genome shotgun (WGS) entry which is preliminary data.</text>
</comment>
<evidence type="ECO:0000256" key="1">
    <source>
        <dbReference type="ARBA" id="ARBA00010529"/>
    </source>
</evidence>
<dbReference type="PROSITE" id="PS00045">
    <property type="entry name" value="HISTONE_LIKE"/>
    <property type="match status" value="1"/>
</dbReference>
<dbReference type="CDD" id="cd13836">
    <property type="entry name" value="IHF_B"/>
    <property type="match status" value="1"/>
</dbReference>
<dbReference type="GO" id="GO:0005829">
    <property type="term" value="C:cytosol"/>
    <property type="evidence" value="ECO:0007669"/>
    <property type="project" value="TreeGrafter"/>
</dbReference>
<dbReference type="SMART" id="SM00411">
    <property type="entry name" value="BHL"/>
    <property type="match status" value="1"/>
</dbReference>
<dbReference type="InterPro" id="IPR000119">
    <property type="entry name" value="Hist_DNA-bd"/>
</dbReference>
<dbReference type="Proteomes" id="UP000540989">
    <property type="component" value="Unassembled WGS sequence"/>
</dbReference>
<evidence type="ECO:0000313" key="5">
    <source>
        <dbReference type="Proteomes" id="UP000540989"/>
    </source>
</evidence>
<evidence type="ECO:0000256" key="3">
    <source>
        <dbReference type="RuleBase" id="RU003939"/>
    </source>
</evidence>
<accession>A0A7W8E7B9</accession>
<dbReference type="InterPro" id="IPR010992">
    <property type="entry name" value="IHF-like_DNA-bd_dom_sf"/>
</dbReference>
<dbReference type="Pfam" id="PF00216">
    <property type="entry name" value="Bac_DNA_binding"/>
    <property type="match status" value="1"/>
</dbReference>
<dbReference type="SUPFAM" id="SSF47729">
    <property type="entry name" value="IHF-like DNA-binding proteins"/>
    <property type="match status" value="1"/>
</dbReference>
<gene>
    <name evidence="4" type="ORF">HDF16_006283</name>
</gene>
<dbReference type="InterPro" id="IPR020816">
    <property type="entry name" value="Histone-like_DNA-bd_CS"/>
</dbReference>
<dbReference type="PRINTS" id="PR01727">
    <property type="entry name" value="DNABINDINGHU"/>
</dbReference>
<keyword evidence="5" id="KW-1185">Reference proteome</keyword>
<dbReference type="GO" id="GO:0003677">
    <property type="term" value="F:DNA binding"/>
    <property type="evidence" value="ECO:0007669"/>
    <property type="project" value="UniProtKB-KW"/>
</dbReference>
<protein>
    <submittedName>
        <fullName evidence="4">Integration host factor subunit beta</fullName>
    </submittedName>
</protein>
<organism evidence="4 5">
    <name type="scientific">Granulicella aggregans</name>
    <dbReference type="NCBI Taxonomy" id="474949"/>
    <lineage>
        <taxon>Bacteria</taxon>
        <taxon>Pseudomonadati</taxon>
        <taxon>Acidobacteriota</taxon>
        <taxon>Terriglobia</taxon>
        <taxon>Terriglobales</taxon>
        <taxon>Acidobacteriaceae</taxon>
        <taxon>Granulicella</taxon>
    </lineage>
</organism>
<evidence type="ECO:0000256" key="2">
    <source>
        <dbReference type="ARBA" id="ARBA00023125"/>
    </source>
</evidence>
<proteinExistence type="inferred from homology"/>
<name>A0A7W8E7B9_9BACT</name>
<dbReference type="GO" id="GO:0030527">
    <property type="term" value="F:structural constituent of chromatin"/>
    <property type="evidence" value="ECO:0007669"/>
    <property type="project" value="InterPro"/>
</dbReference>
<evidence type="ECO:0000313" key="4">
    <source>
        <dbReference type="EMBL" id="MBB5061547.1"/>
    </source>
</evidence>
<keyword evidence="2" id="KW-0238">DNA-binding</keyword>
<dbReference type="EMBL" id="JACHIP010000052">
    <property type="protein sequence ID" value="MBB5061547.1"/>
    <property type="molecule type" value="Genomic_DNA"/>
</dbReference>
<sequence>MTRVDLVKKLLTLGDLTPRNGEVIVDTILNAMVAALQADDKVEIRGFGSFHTRKRSPRIGRNPKTGARVEIPAKRVAFFRPSKNLRSLVDS</sequence>
<dbReference type="RefSeq" id="WP_184224472.1">
    <property type="nucleotide sequence ID" value="NZ_JACHIP010000052.1"/>
</dbReference>
<dbReference type="PANTHER" id="PTHR33175:SF5">
    <property type="entry name" value="INTEGRATION HOST FACTOR SUBUNIT BETA"/>
    <property type="match status" value="1"/>
</dbReference>
<dbReference type="PANTHER" id="PTHR33175">
    <property type="entry name" value="DNA-BINDING PROTEIN HU"/>
    <property type="match status" value="1"/>
</dbReference>